<keyword evidence="2" id="KW-1185">Reference proteome</keyword>
<dbReference type="EnsemblMetazoa" id="ACUA025656-RA">
    <property type="protein sequence ID" value="ACUA025656-PA"/>
    <property type="gene ID" value="ACUA025656"/>
</dbReference>
<sequence>MRQKEGGGAKLEGKEFIVQIPEIPLRNGFRSISQSTVKQPVGPATRIKQPRVERPQHEFIIARHIKPFVTKTGAASGCQLTGSPRSLGFGDGAGTSQRGTTFLNKSTVTRAFDVRSAMVSAKRIATSRSPIIIIIIIIFIISRAGCMGSRYNLSATQNTVSYVVQAAWALDTICQLRKTLSATCSVRHRHRTIEVLEIWFSLSKGNTFVGGYGEQYEGKCENSCDENHAMHVLKMMFPITPLNVFMAGESGCPCNMLAVNG</sequence>
<dbReference type="AlphaFoldDB" id="A0A182MT45"/>
<evidence type="ECO:0000313" key="1">
    <source>
        <dbReference type="EnsemblMetazoa" id="ACUA025656-PA"/>
    </source>
</evidence>
<organism evidence="1 2">
    <name type="scientific">Anopheles culicifacies</name>
    <dbReference type="NCBI Taxonomy" id="139723"/>
    <lineage>
        <taxon>Eukaryota</taxon>
        <taxon>Metazoa</taxon>
        <taxon>Ecdysozoa</taxon>
        <taxon>Arthropoda</taxon>
        <taxon>Hexapoda</taxon>
        <taxon>Insecta</taxon>
        <taxon>Pterygota</taxon>
        <taxon>Neoptera</taxon>
        <taxon>Endopterygota</taxon>
        <taxon>Diptera</taxon>
        <taxon>Nematocera</taxon>
        <taxon>Culicoidea</taxon>
        <taxon>Culicidae</taxon>
        <taxon>Anophelinae</taxon>
        <taxon>Anopheles</taxon>
        <taxon>culicifacies species complex</taxon>
    </lineage>
</organism>
<dbReference type="Proteomes" id="UP000075883">
    <property type="component" value="Unassembled WGS sequence"/>
</dbReference>
<dbReference type="EMBL" id="AXCM01004653">
    <property type="status" value="NOT_ANNOTATED_CDS"/>
    <property type="molecule type" value="Genomic_DNA"/>
</dbReference>
<dbReference type="VEuPathDB" id="VectorBase:ACUA025656"/>
<dbReference type="EMBL" id="AXCM01004652">
    <property type="status" value="NOT_ANNOTATED_CDS"/>
    <property type="molecule type" value="Genomic_DNA"/>
</dbReference>
<protein>
    <submittedName>
        <fullName evidence="1">Uncharacterized protein</fullName>
    </submittedName>
</protein>
<name>A0A182MT45_9DIPT</name>
<proteinExistence type="predicted"/>
<evidence type="ECO:0000313" key="2">
    <source>
        <dbReference type="Proteomes" id="UP000075883"/>
    </source>
</evidence>
<reference evidence="1" key="2">
    <citation type="submission" date="2020-05" db="UniProtKB">
        <authorList>
            <consortium name="EnsemblMetazoa"/>
        </authorList>
    </citation>
    <scope>IDENTIFICATION</scope>
    <source>
        <strain evidence="1">A-37</strain>
    </source>
</reference>
<reference evidence="2" key="1">
    <citation type="submission" date="2013-09" db="EMBL/GenBank/DDBJ databases">
        <title>The Genome Sequence of Anopheles culicifacies species A.</title>
        <authorList>
            <consortium name="The Broad Institute Genomics Platform"/>
            <person name="Neafsey D.E."/>
            <person name="Besansky N."/>
            <person name="Howell P."/>
            <person name="Walton C."/>
            <person name="Young S.K."/>
            <person name="Zeng Q."/>
            <person name="Gargeya S."/>
            <person name="Fitzgerald M."/>
            <person name="Haas B."/>
            <person name="Abouelleil A."/>
            <person name="Allen A.W."/>
            <person name="Alvarado L."/>
            <person name="Arachchi H.M."/>
            <person name="Berlin A.M."/>
            <person name="Chapman S.B."/>
            <person name="Gainer-Dewar J."/>
            <person name="Goldberg J."/>
            <person name="Griggs A."/>
            <person name="Gujja S."/>
            <person name="Hansen M."/>
            <person name="Howarth C."/>
            <person name="Imamovic A."/>
            <person name="Ireland A."/>
            <person name="Larimer J."/>
            <person name="McCowan C."/>
            <person name="Murphy C."/>
            <person name="Pearson M."/>
            <person name="Poon T.W."/>
            <person name="Priest M."/>
            <person name="Roberts A."/>
            <person name="Saif S."/>
            <person name="Shea T."/>
            <person name="Sisk P."/>
            <person name="Sykes S."/>
            <person name="Wortman J."/>
            <person name="Nusbaum C."/>
            <person name="Birren B."/>
        </authorList>
    </citation>
    <scope>NUCLEOTIDE SEQUENCE [LARGE SCALE GENOMIC DNA]</scope>
    <source>
        <strain evidence="2">A-37</strain>
    </source>
</reference>
<accession>A0A182MT45</accession>